<accession>E4QE36</accession>
<evidence type="ECO:0000259" key="3">
    <source>
        <dbReference type="Pfam" id="PF00772"/>
    </source>
</evidence>
<keyword evidence="4" id="KW-0547">Nucleotide-binding</keyword>
<dbReference type="EMBL" id="CP002219">
    <property type="protein sequence ID" value="ADQ06530.1"/>
    <property type="molecule type" value="Genomic_DNA"/>
</dbReference>
<protein>
    <submittedName>
        <fullName evidence="4">DnaB domain protein helicase domain protein</fullName>
    </submittedName>
</protein>
<proteinExistence type="predicted"/>
<dbReference type="OrthoDB" id="5326290at2"/>
<dbReference type="InterPro" id="IPR036185">
    <property type="entry name" value="DNA_heli_DnaB-like_N_sf"/>
</dbReference>
<keyword evidence="1" id="KW-0235">DNA replication</keyword>
<evidence type="ECO:0000256" key="2">
    <source>
        <dbReference type="ARBA" id="ARBA00023125"/>
    </source>
</evidence>
<evidence type="ECO:0000313" key="5">
    <source>
        <dbReference type="Proteomes" id="UP000006890"/>
    </source>
</evidence>
<feature type="domain" description="DNA helicase DnaB-like N-terminal" evidence="3">
    <location>
        <begin position="12"/>
        <end position="66"/>
    </location>
</feature>
<keyword evidence="4" id="KW-0067">ATP-binding</keyword>
<dbReference type="Pfam" id="PF00772">
    <property type="entry name" value="DnaB"/>
    <property type="match status" value="1"/>
</dbReference>
<gene>
    <name evidence="4" type="ordered locus">Calhy_0793</name>
</gene>
<evidence type="ECO:0000256" key="1">
    <source>
        <dbReference type="ARBA" id="ARBA00022705"/>
    </source>
</evidence>
<dbReference type="KEGG" id="chd:Calhy_0793"/>
<reference key="1">
    <citation type="submission" date="2010-09" db="EMBL/GenBank/DDBJ databases">
        <title>Complete sequence of Caldicellulosiruptor hydrothermalis 108.</title>
        <authorList>
            <consortium name="US DOE Joint Genome Institute"/>
            <person name="Lucas S."/>
            <person name="Copeland A."/>
            <person name="Lapidus A."/>
            <person name="Cheng J.-F."/>
            <person name="Bruce D."/>
            <person name="Goodwin L."/>
            <person name="Pitluck S."/>
            <person name="Davenport K."/>
            <person name="Detter J.C."/>
            <person name="Han C."/>
            <person name="Tapia R."/>
            <person name="Land M."/>
            <person name="Hauser L."/>
            <person name="Chang Y.-J."/>
            <person name="Jeffries C."/>
            <person name="Kyrpides N."/>
            <person name="Ivanova N."/>
            <person name="Mikhailova N."/>
            <person name="Blumer-Schuette S.E."/>
            <person name="Kelly R.M."/>
            <person name="Woyke T."/>
        </authorList>
    </citation>
    <scope>NUCLEOTIDE SEQUENCE</scope>
    <source>
        <strain>108</strain>
    </source>
</reference>
<organism evidence="4 5">
    <name type="scientific">Caldicellulosiruptor hydrothermalis (strain DSM 18901 / VKM B-2411 / 108)</name>
    <dbReference type="NCBI Taxonomy" id="632292"/>
    <lineage>
        <taxon>Bacteria</taxon>
        <taxon>Bacillati</taxon>
        <taxon>Bacillota</taxon>
        <taxon>Bacillota incertae sedis</taxon>
        <taxon>Caldicellulosiruptorales</taxon>
        <taxon>Caldicellulosiruptoraceae</taxon>
        <taxon>Caldicellulosiruptor</taxon>
    </lineage>
</organism>
<dbReference type="GO" id="GO:0003677">
    <property type="term" value="F:DNA binding"/>
    <property type="evidence" value="ECO:0007669"/>
    <property type="project" value="UniProtKB-KW"/>
</dbReference>
<dbReference type="InterPro" id="IPR007693">
    <property type="entry name" value="DNA_helicase_DnaB-like_N"/>
</dbReference>
<dbReference type="GO" id="GO:0003678">
    <property type="term" value="F:DNA helicase activity"/>
    <property type="evidence" value="ECO:0007669"/>
    <property type="project" value="InterPro"/>
</dbReference>
<dbReference type="GO" id="GO:0006260">
    <property type="term" value="P:DNA replication"/>
    <property type="evidence" value="ECO:0007669"/>
    <property type="project" value="UniProtKB-KW"/>
</dbReference>
<keyword evidence="4" id="KW-0347">Helicase</keyword>
<dbReference type="HOGENOM" id="CLU_2421402_0_0_9"/>
<evidence type="ECO:0000313" key="4">
    <source>
        <dbReference type="EMBL" id="ADQ06530.1"/>
    </source>
</evidence>
<keyword evidence="2" id="KW-0238">DNA-binding</keyword>
<reference evidence="4 5" key="2">
    <citation type="journal article" date="2011" name="J. Bacteriol.">
        <title>Complete genome sequences for the anaerobic, extremely thermophilic plant biomass-degrading bacteria Caldicellulosiruptor hydrothermalis, Caldicellulosiruptor kristjanssonii, Caldicellulosiruptor kronotskyensis, Caldicellulosiruptor owensenis, and Caldicellulosiruptor lactoaceticus.</title>
        <authorList>
            <person name="Blumer-Schuette S.E."/>
            <person name="Ozdemir I."/>
            <person name="Mistry D."/>
            <person name="Lucas S."/>
            <person name="Lapidus A."/>
            <person name="Cheng J.F."/>
            <person name="Goodwin L.A."/>
            <person name="Pitluck S."/>
            <person name="Land M.L."/>
            <person name="Hauser L.J."/>
            <person name="Woyke T."/>
            <person name="Mikhailova N."/>
            <person name="Pati A."/>
            <person name="Kyrpides N.C."/>
            <person name="Ivanova N."/>
            <person name="Detter J.C."/>
            <person name="Walston-Davenport K."/>
            <person name="Han S."/>
            <person name="Adams M.W."/>
            <person name="Kelly R.M."/>
        </authorList>
    </citation>
    <scope>NUCLEOTIDE SEQUENCE [LARGE SCALE GENOMIC DNA]</scope>
    <source>
        <strain evidence="5">DSM 18901 / VKM B-2411 / 108</strain>
    </source>
</reference>
<dbReference type="RefSeq" id="WP_013402730.1">
    <property type="nucleotide sequence ID" value="NC_014652.1"/>
</dbReference>
<dbReference type="GO" id="GO:0005524">
    <property type="term" value="F:ATP binding"/>
    <property type="evidence" value="ECO:0007669"/>
    <property type="project" value="InterPro"/>
</dbReference>
<name>E4QE36_CALH1</name>
<dbReference type="InterPro" id="IPR016136">
    <property type="entry name" value="DNA_helicase_N/primase_C"/>
</dbReference>
<dbReference type="STRING" id="632292.Calhy_0793"/>
<sequence length="91" mass="10770">MEEIFNMPNSNLYSLEAEEAVVGSMIINQDVIQEVEKVLSKEDFYNANLGIIFETIISLYKSKNPVGYYHSYRRTKKEKFFRNCWWTGVFN</sequence>
<dbReference type="Proteomes" id="UP000006890">
    <property type="component" value="Chromosome"/>
</dbReference>
<keyword evidence="5" id="KW-1185">Reference proteome</keyword>
<dbReference type="SUPFAM" id="SSF48024">
    <property type="entry name" value="N-terminal domain of DnaB helicase"/>
    <property type="match status" value="1"/>
</dbReference>
<keyword evidence="4" id="KW-0378">Hydrolase</keyword>
<dbReference type="AlphaFoldDB" id="E4QE36"/>
<dbReference type="Gene3D" id="1.10.860.10">
    <property type="entry name" value="DNAb Helicase, Chain A"/>
    <property type="match status" value="1"/>
</dbReference>